<organism evidence="3 4">
    <name type="scientific">Mucilaginibacter xinganensis</name>
    <dbReference type="NCBI Taxonomy" id="1234841"/>
    <lineage>
        <taxon>Bacteria</taxon>
        <taxon>Pseudomonadati</taxon>
        <taxon>Bacteroidota</taxon>
        <taxon>Sphingobacteriia</taxon>
        <taxon>Sphingobacteriales</taxon>
        <taxon>Sphingobacteriaceae</taxon>
        <taxon>Mucilaginibacter</taxon>
    </lineage>
</organism>
<accession>A0A223NSH1</accession>
<evidence type="ECO:0000313" key="4">
    <source>
        <dbReference type="Proteomes" id="UP000215002"/>
    </source>
</evidence>
<evidence type="ECO:0000259" key="2">
    <source>
        <dbReference type="Pfam" id="PF13568"/>
    </source>
</evidence>
<proteinExistence type="predicted"/>
<evidence type="ECO:0000313" key="3">
    <source>
        <dbReference type="EMBL" id="ASU32766.1"/>
    </source>
</evidence>
<gene>
    <name evidence="3" type="ORF">MuYL_0866</name>
</gene>
<keyword evidence="1" id="KW-0472">Membrane</keyword>
<dbReference type="AlphaFoldDB" id="A0A223NSH1"/>
<feature type="transmembrane region" description="Helical" evidence="1">
    <location>
        <begin position="20"/>
        <end position="43"/>
    </location>
</feature>
<sequence>MPIVGKSAGKSKFNLKGFKILPKLFIVFSAAAMVFTVSHLILLRSHKQQAKHKISKGNQFAPDSLIADTIKKKLTNNIADSLSLAKYIVADSLRNNGSGYHKIANAPTANGDFKNKPATPGKSTGNLVKPLLSKSQFVANRRSNNKLTNGFSTGKKGLTNSLLGTGKKKGLLSAVVSDSMFRSHYSEWEVTKLKSNESTVNNLNPDYPSLNKTALQSGLSAMLIGSASNKIQSSGLLLKASSGDPKMIKDKKVKPNNVSVSKVDWGVLMGANGSGSFKSAKQHANFYGSLPVDIYIGLFGSYNLNNKWAISSQVQILSPQNITSNYTHANESKADSSQSLKITTSGKLYSVNIPLYLVYKAANNVTIKAGPVIGIPIKQTGINSTLQPYGIRSDSTYYSKTMAILNASKYEQKFNLGVSGGVSVQIKRFIFEATYLKNLKDYTVINDLGSYKSGNGTVQLSIGFQLNKLKR</sequence>
<evidence type="ECO:0000256" key="1">
    <source>
        <dbReference type="SAM" id="Phobius"/>
    </source>
</evidence>
<reference evidence="3 4" key="1">
    <citation type="submission" date="2017-08" db="EMBL/GenBank/DDBJ databases">
        <title>Complete genome sequence of Mucilaginibacter sp. strain BJC16-A31.</title>
        <authorList>
            <consortium name="Henan University of Science and Technology"/>
            <person name="You X."/>
        </authorList>
    </citation>
    <scope>NUCLEOTIDE SEQUENCE [LARGE SCALE GENOMIC DNA]</scope>
    <source>
        <strain evidence="3 4">BJC16-A31</strain>
    </source>
</reference>
<dbReference type="Proteomes" id="UP000215002">
    <property type="component" value="Chromosome"/>
</dbReference>
<dbReference type="Pfam" id="PF13568">
    <property type="entry name" value="OMP_b-brl_2"/>
    <property type="match status" value="1"/>
</dbReference>
<dbReference type="InterPro" id="IPR025665">
    <property type="entry name" value="Beta-barrel_OMP_2"/>
</dbReference>
<keyword evidence="4" id="KW-1185">Reference proteome</keyword>
<name>A0A223NSH1_9SPHI</name>
<feature type="domain" description="Outer membrane protein beta-barrel" evidence="2">
    <location>
        <begin position="261"/>
        <end position="441"/>
    </location>
</feature>
<protein>
    <recommendedName>
        <fullName evidence="2">Outer membrane protein beta-barrel domain-containing protein</fullName>
    </recommendedName>
</protein>
<dbReference type="EMBL" id="CP022743">
    <property type="protein sequence ID" value="ASU32766.1"/>
    <property type="molecule type" value="Genomic_DNA"/>
</dbReference>
<dbReference type="KEGG" id="muc:MuYL_0866"/>
<keyword evidence="1" id="KW-1133">Transmembrane helix</keyword>
<keyword evidence="1" id="KW-0812">Transmembrane</keyword>